<organism evidence="1 2">
    <name type="scientific">Gymnopus androsaceus JB14</name>
    <dbReference type="NCBI Taxonomy" id="1447944"/>
    <lineage>
        <taxon>Eukaryota</taxon>
        <taxon>Fungi</taxon>
        <taxon>Dikarya</taxon>
        <taxon>Basidiomycota</taxon>
        <taxon>Agaricomycotina</taxon>
        <taxon>Agaricomycetes</taxon>
        <taxon>Agaricomycetidae</taxon>
        <taxon>Agaricales</taxon>
        <taxon>Marasmiineae</taxon>
        <taxon>Omphalotaceae</taxon>
        <taxon>Gymnopus</taxon>
    </lineage>
</organism>
<reference evidence="1" key="1">
    <citation type="journal article" date="2019" name="Environ. Microbiol.">
        <title>Fungal ecological strategies reflected in gene transcription - a case study of two litter decomposers.</title>
        <authorList>
            <person name="Barbi F."/>
            <person name="Kohler A."/>
            <person name="Barry K."/>
            <person name="Baskaran P."/>
            <person name="Daum C."/>
            <person name="Fauchery L."/>
            <person name="Ihrmark K."/>
            <person name="Kuo A."/>
            <person name="LaButti K."/>
            <person name="Lipzen A."/>
            <person name="Morin E."/>
            <person name="Grigoriev I.V."/>
            <person name="Henrissat B."/>
            <person name="Lindahl B."/>
            <person name="Martin F."/>
        </authorList>
    </citation>
    <scope>NUCLEOTIDE SEQUENCE</scope>
    <source>
        <strain evidence="1">JB14</strain>
    </source>
</reference>
<keyword evidence="2" id="KW-1185">Reference proteome</keyword>
<sequence>MHRAAIISEPSTSMRVSSSLGRSKTHLVNSQCYIRAAHLVYLVTVWIGYMDYGILRYVAPCQVENDLMRPIDSQLLCWINPPFPVQNTASYGTSCAYEPDPWTS</sequence>
<gene>
    <name evidence="1" type="ORF">BT96DRAFT_147239</name>
</gene>
<accession>A0A6A4HCB1</accession>
<dbReference type="Proteomes" id="UP000799118">
    <property type="component" value="Unassembled WGS sequence"/>
</dbReference>
<evidence type="ECO:0000313" key="1">
    <source>
        <dbReference type="EMBL" id="KAE9395456.1"/>
    </source>
</evidence>
<proteinExistence type="predicted"/>
<dbReference type="EMBL" id="ML769531">
    <property type="protein sequence ID" value="KAE9395456.1"/>
    <property type="molecule type" value="Genomic_DNA"/>
</dbReference>
<evidence type="ECO:0000313" key="2">
    <source>
        <dbReference type="Proteomes" id="UP000799118"/>
    </source>
</evidence>
<protein>
    <submittedName>
        <fullName evidence="1">Uncharacterized protein</fullName>
    </submittedName>
</protein>
<dbReference type="AlphaFoldDB" id="A0A6A4HCB1"/>
<name>A0A6A4HCB1_9AGAR</name>